<dbReference type="FunFam" id="2.60.40.1120:FF:000003">
    <property type="entry name" value="Outer membrane protein Omp121"/>
    <property type="match status" value="1"/>
</dbReference>
<dbReference type="Gene3D" id="2.60.40.1120">
    <property type="entry name" value="Carboxypeptidase-like, regulatory domain"/>
    <property type="match status" value="1"/>
</dbReference>
<dbReference type="SMART" id="SM00965">
    <property type="entry name" value="STN"/>
    <property type="match status" value="1"/>
</dbReference>
<dbReference type="PANTHER" id="PTHR30069">
    <property type="entry name" value="TONB-DEPENDENT OUTER MEMBRANE RECEPTOR"/>
    <property type="match status" value="1"/>
</dbReference>
<organism evidence="8 10">
    <name type="scientific">Bacteroides xylanisolvens</name>
    <dbReference type="NCBI Taxonomy" id="371601"/>
    <lineage>
        <taxon>Bacteria</taxon>
        <taxon>Pseudomonadati</taxon>
        <taxon>Bacteroidota</taxon>
        <taxon>Bacteroidia</taxon>
        <taxon>Bacteroidales</taxon>
        <taxon>Bacteroidaceae</taxon>
        <taxon>Bacteroides</taxon>
    </lineage>
</organism>
<dbReference type="InterPro" id="IPR039426">
    <property type="entry name" value="TonB-dep_rcpt-like"/>
</dbReference>
<accession>A0A3E4N5E3</accession>
<dbReference type="InterPro" id="IPR037066">
    <property type="entry name" value="Plug_dom_sf"/>
</dbReference>
<feature type="domain" description="Secretin/TonB short N-terminal" evidence="7">
    <location>
        <begin position="49"/>
        <end position="100"/>
    </location>
</feature>
<protein>
    <submittedName>
        <fullName evidence="8">SusC/RagA family TonB-linked outer membrane protein</fullName>
    </submittedName>
</protein>
<dbReference type="Proteomes" id="UP000261210">
    <property type="component" value="Unassembled WGS sequence"/>
</dbReference>
<evidence type="ECO:0000313" key="9">
    <source>
        <dbReference type="EMBL" id="RHL35970.1"/>
    </source>
</evidence>
<keyword evidence="1 5" id="KW-0813">Transport</keyword>
<dbReference type="GO" id="GO:0009279">
    <property type="term" value="C:cell outer membrane"/>
    <property type="evidence" value="ECO:0007669"/>
    <property type="project" value="UniProtKB-SubCell"/>
</dbReference>
<dbReference type="Proteomes" id="UP000284495">
    <property type="component" value="Unassembled WGS sequence"/>
</dbReference>
<name>A0A3E4N5E3_9BACE</name>
<dbReference type="PANTHER" id="PTHR30069:SF29">
    <property type="entry name" value="HEMOGLOBIN AND HEMOGLOBIN-HAPTOGLOBIN-BINDING PROTEIN 1-RELATED"/>
    <property type="match status" value="1"/>
</dbReference>
<proteinExistence type="inferred from homology"/>
<dbReference type="NCBIfam" id="TIGR04056">
    <property type="entry name" value="OMP_RagA_SusC"/>
    <property type="match status" value="1"/>
</dbReference>
<dbReference type="PROSITE" id="PS52016">
    <property type="entry name" value="TONB_DEPENDENT_REC_3"/>
    <property type="match status" value="1"/>
</dbReference>
<evidence type="ECO:0000256" key="2">
    <source>
        <dbReference type="ARBA" id="ARBA00022729"/>
    </source>
</evidence>
<dbReference type="SUPFAM" id="SSF56935">
    <property type="entry name" value="Porins"/>
    <property type="match status" value="1"/>
</dbReference>
<dbReference type="Gene3D" id="2.170.130.10">
    <property type="entry name" value="TonB-dependent receptor, plug domain"/>
    <property type="match status" value="1"/>
</dbReference>
<keyword evidence="2 6" id="KW-0732">Signal</keyword>
<dbReference type="EMBL" id="QROO01000020">
    <property type="protein sequence ID" value="RHL35970.1"/>
    <property type="molecule type" value="Genomic_DNA"/>
</dbReference>
<dbReference type="GO" id="GO:0044718">
    <property type="term" value="P:siderophore transmembrane transport"/>
    <property type="evidence" value="ECO:0007669"/>
    <property type="project" value="TreeGrafter"/>
</dbReference>
<sequence length="1093" mass="121941">MKLFIICLICSVSITWATEVYAQQAMISIDVRNQTVGEILEEIESQSDFDFFFNNKHVDLSRRVSVSVNNSNIFQVLKEVFAGTGVKFSVLDKKIILSTDILVPEQDKKMKVSGKVVDRNDEPVIGATIKEEDGSVGTVTDIEGNFTLSVSSDKAMINVSYIGYQPQLVKVKEGKTLKVVLEEDTKLLDEVVVVGYGTQKKVNLTGSVATISSKDIAETHASNTSTLLAGRLPGVISMAANGFPGQGASVLIRGKSSWNDAPVLYVVDGIQVNKEAFDAINIDEIENISVLKDASAAVYGSRAANGVILVTTKRGENGRPKFSFSTNLGISTPTAYPELLNAYEYATLWNEAQTNMGYDINNSSDAHLFYNDEQIQKARTESSDWFGETFKKHSLNQKYNMSVNGGSDRIKYFMSLGYLHDEGMYDGIDYKRYNLRANIDAKINNYINVRLDLEGMESTLEQPQVASASLFEYVVRRSPLEKIYNADGSYYDMGSRHPVAERDDSGYKRNKKNNYRAKLGFDIKIPYVDGLKFNALFSYVRGANHSKSFLTPYSLYLLGDDGSVANERIFGKTSLSEEMYIGNNMTSTLTLTYNKKIKGHSMSGLLVYEQFESLGSTLGASRTNFPFTSIDQLFAGGDDEEQSNWGTPAQDARKGLIGRFNYDYKGKYLAEFSFRYDGSLKFHPDRRWGFFPSVSLGWRLSEEAFMKKFSNLDNLKVRGSYGILGNDAVGGWQWLTNYSFGNAYIFNQAPIKSIVSGGIPNVDLTWEKTATFNFGVDASIYKGLLAVEADVFYKRTYDILGSRNASMPQTFGATLPSENYGIVKVKGFELQVKHDNKIGDFRYHVGGNVSWSRNKVIEKDYAAGAEPWNIPVGKTMGYRACFVALGLFQSDEEAAAWPRFKGTQPTAGDVKYADLNNDGIMDERDKKVVSPYSNTPEIMFGLNLSASWKGFDFSALFQGAANRNVMLSGFATQMFINGASNLPKYLYEDHWTPDNRDARYPKAWGPDHPSNNKSSTFWLINGNYVRLKNVELGYSISKDLLSRVGVDRLRIYVGGSNLFSIDHMPGYDPEKQDGGPNYYPQQRVFNMGVNITF</sequence>
<dbReference type="InterPro" id="IPR008969">
    <property type="entry name" value="CarboxyPept-like_regulatory"/>
</dbReference>
<feature type="chain" id="PRO_5033796386" evidence="6">
    <location>
        <begin position="23"/>
        <end position="1093"/>
    </location>
</feature>
<evidence type="ECO:0000259" key="7">
    <source>
        <dbReference type="SMART" id="SM00965"/>
    </source>
</evidence>
<dbReference type="Pfam" id="PF07715">
    <property type="entry name" value="Plug"/>
    <property type="match status" value="1"/>
</dbReference>
<dbReference type="InterPro" id="IPR023996">
    <property type="entry name" value="TonB-dep_OMP_SusC/RagA"/>
</dbReference>
<reference evidence="10 11" key="1">
    <citation type="submission" date="2018-08" db="EMBL/GenBank/DDBJ databases">
        <title>A genome reference for cultivated species of the human gut microbiota.</title>
        <authorList>
            <person name="Zou Y."/>
            <person name="Xue W."/>
            <person name="Luo G."/>
        </authorList>
    </citation>
    <scope>NUCLEOTIDE SEQUENCE [LARGE SCALE GENOMIC DNA]</scope>
    <source>
        <strain evidence="9 11">AF38-2</strain>
        <strain evidence="8 10">TF10-34</strain>
    </source>
</reference>
<dbReference type="SUPFAM" id="SSF49464">
    <property type="entry name" value="Carboxypeptidase regulatory domain-like"/>
    <property type="match status" value="1"/>
</dbReference>
<comment type="caution">
    <text evidence="8">The sequence shown here is derived from an EMBL/GenBank/DDBJ whole genome shotgun (WGS) entry which is preliminary data.</text>
</comment>
<dbReference type="RefSeq" id="WP_004315860.1">
    <property type="nucleotide sequence ID" value="NZ_CABKPA010000032.1"/>
</dbReference>
<dbReference type="InterPro" id="IPR023997">
    <property type="entry name" value="TonB-dep_OMP_SusC/RagA_CS"/>
</dbReference>
<gene>
    <name evidence="9" type="ORF">DW027_15700</name>
    <name evidence="8" type="ORF">DXD03_21175</name>
</gene>
<evidence type="ECO:0000256" key="4">
    <source>
        <dbReference type="ARBA" id="ARBA00023237"/>
    </source>
</evidence>
<evidence type="ECO:0000256" key="6">
    <source>
        <dbReference type="SAM" id="SignalP"/>
    </source>
</evidence>
<keyword evidence="4 5" id="KW-0998">Cell outer membrane</keyword>
<evidence type="ECO:0000256" key="1">
    <source>
        <dbReference type="ARBA" id="ARBA00022448"/>
    </source>
</evidence>
<comment type="similarity">
    <text evidence="5">Belongs to the TonB-dependent receptor family.</text>
</comment>
<comment type="subcellular location">
    <subcellularLocation>
        <location evidence="5">Cell outer membrane</location>
        <topology evidence="5">Multi-pass membrane protein</topology>
    </subcellularLocation>
</comment>
<dbReference type="Pfam" id="PF07660">
    <property type="entry name" value="STN"/>
    <property type="match status" value="1"/>
</dbReference>
<dbReference type="NCBIfam" id="TIGR04057">
    <property type="entry name" value="SusC_RagA_signa"/>
    <property type="match status" value="1"/>
</dbReference>
<dbReference type="InterPro" id="IPR011662">
    <property type="entry name" value="Secretin/TonB_short_N"/>
</dbReference>
<keyword evidence="5" id="KW-0812">Transmembrane</keyword>
<keyword evidence="5" id="KW-1134">Transmembrane beta strand</keyword>
<dbReference type="AlphaFoldDB" id="A0A3E4N5E3"/>
<evidence type="ECO:0000313" key="8">
    <source>
        <dbReference type="EMBL" id="RGK57297.1"/>
    </source>
</evidence>
<evidence type="ECO:0000313" key="11">
    <source>
        <dbReference type="Proteomes" id="UP000284495"/>
    </source>
</evidence>
<evidence type="ECO:0000313" key="10">
    <source>
        <dbReference type="Proteomes" id="UP000261210"/>
    </source>
</evidence>
<dbReference type="GO" id="GO:0015344">
    <property type="term" value="F:siderophore uptake transmembrane transporter activity"/>
    <property type="evidence" value="ECO:0007669"/>
    <property type="project" value="TreeGrafter"/>
</dbReference>
<dbReference type="EMBL" id="QSQU01000046">
    <property type="protein sequence ID" value="RGK57297.1"/>
    <property type="molecule type" value="Genomic_DNA"/>
</dbReference>
<keyword evidence="3 5" id="KW-0472">Membrane</keyword>
<dbReference type="InterPro" id="IPR012910">
    <property type="entry name" value="Plug_dom"/>
</dbReference>
<feature type="signal peptide" evidence="6">
    <location>
        <begin position="1"/>
        <end position="22"/>
    </location>
</feature>
<dbReference type="Pfam" id="PF13715">
    <property type="entry name" value="CarbopepD_reg_2"/>
    <property type="match status" value="1"/>
</dbReference>
<evidence type="ECO:0000256" key="5">
    <source>
        <dbReference type="PROSITE-ProRule" id="PRU01360"/>
    </source>
</evidence>
<evidence type="ECO:0000256" key="3">
    <source>
        <dbReference type="ARBA" id="ARBA00023136"/>
    </source>
</evidence>